<feature type="compositionally biased region" description="Basic residues" evidence="1">
    <location>
        <begin position="707"/>
        <end position="716"/>
    </location>
</feature>
<feature type="region of interest" description="Disordered" evidence="1">
    <location>
        <begin position="707"/>
        <end position="778"/>
    </location>
</feature>
<organism evidence="2 3">
    <name type="scientific">Clavelina lepadiformis</name>
    <name type="common">Light-bulb sea squirt</name>
    <name type="synonym">Ascidia lepadiformis</name>
    <dbReference type="NCBI Taxonomy" id="159417"/>
    <lineage>
        <taxon>Eukaryota</taxon>
        <taxon>Metazoa</taxon>
        <taxon>Chordata</taxon>
        <taxon>Tunicata</taxon>
        <taxon>Ascidiacea</taxon>
        <taxon>Aplousobranchia</taxon>
        <taxon>Clavelinidae</taxon>
        <taxon>Clavelina</taxon>
    </lineage>
</organism>
<gene>
    <name evidence="2" type="ORF">CVLEPA_LOCUS9301</name>
</gene>
<feature type="compositionally biased region" description="Acidic residues" evidence="1">
    <location>
        <begin position="101"/>
        <end position="133"/>
    </location>
</feature>
<protein>
    <submittedName>
        <fullName evidence="2">Uncharacterized protein</fullName>
    </submittedName>
</protein>
<feature type="compositionally biased region" description="Basic and acidic residues" evidence="1">
    <location>
        <begin position="333"/>
        <end position="351"/>
    </location>
</feature>
<comment type="caution">
    <text evidence="2">The sequence shown here is derived from an EMBL/GenBank/DDBJ whole genome shotgun (WGS) entry which is preliminary data.</text>
</comment>
<evidence type="ECO:0000313" key="2">
    <source>
        <dbReference type="EMBL" id="CAK8679037.1"/>
    </source>
</evidence>
<keyword evidence="3" id="KW-1185">Reference proteome</keyword>
<dbReference type="EMBL" id="CAWYQH010000057">
    <property type="protein sequence ID" value="CAK8679037.1"/>
    <property type="molecule type" value="Genomic_DNA"/>
</dbReference>
<feature type="compositionally biased region" description="Basic and acidic residues" evidence="1">
    <location>
        <begin position="402"/>
        <end position="418"/>
    </location>
</feature>
<reference evidence="2 3" key="1">
    <citation type="submission" date="2024-02" db="EMBL/GenBank/DDBJ databases">
        <authorList>
            <person name="Daric V."/>
            <person name="Darras S."/>
        </authorList>
    </citation>
    <scope>NUCLEOTIDE SEQUENCE [LARGE SCALE GENOMIC DNA]</scope>
</reference>
<feature type="compositionally biased region" description="Basic and acidic residues" evidence="1">
    <location>
        <begin position="213"/>
        <end position="225"/>
    </location>
</feature>
<feature type="compositionally biased region" description="Basic and acidic residues" evidence="1">
    <location>
        <begin position="134"/>
        <end position="152"/>
    </location>
</feature>
<sequence length="804" mass="91340">MVNIMAEEDDDLQALRLAALASIGKKKTASKDTEDLNALRQKALTSRKKQEPDLFEKLQPAKSSNLINLTPGPCEEHQSTGNSTGSKQSSDDEKSSSENELSSDESASLDEESNFSSDEGSDSSSDDESSDESDQGKKERKPVESKPEVKPTDEDDILNAIDQFLDEGVMILDESLPAIEPSKPKQTKIEAASLLKEKPDRKKKDKMKKQKKEKAASGKVTEKNVKVSKRTKSKNKRKDTDKKNSEVQKPAITVKAQTEVEHSETEQTQKSKSTEKQSRRPETNLDRHNRTSIAATRKPKDEERPSKRQKYEEQESDSVHSSDLSFLSDSSEEESRMKDKRSGEEVPDKPKSSTITDLSKGKKKDLKARLSLKERINLSGKKPLSKNLALENIDSDEQSYSDLREKLKGRGLPRRERNSQTNATTDVREIKEVNPIAAKVAVMKTKKIYVKPDVLLSKNKFASNVSQESGLSERHFNDDQISRSNISRKALLPIAVRVDNSKPVASRRFRIDEKDSSAAFSFRRKRSVIQFAPETSALEKRQKLEALQAQAQEERSFSDLSDQDFDDYEIEEPNEMFSIDTENPAEDKMVDITSTRRSSVKCSRVATALKPEKAESEEECKKEETETSSDEENVVIKYSDPKLTSKRIPKDARNKQVKASAKRTKNESKRDLLQSRRIGITSQIFTSRRNDFNEENEGRTLVRRIGGKAKRLISTKKRADAEEPARNQTSAKSVKNRLNRNLDPEDPSFGVEEKRRSSSRRKVDREKMLDDRIRKMKEQNAKILKRRQMIEMEEKKFRMKTTPS</sequence>
<feature type="compositionally biased region" description="Basic and acidic residues" evidence="1">
    <location>
        <begin position="367"/>
        <end position="376"/>
    </location>
</feature>
<feature type="compositionally biased region" description="Basic and acidic residues" evidence="1">
    <location>
        <begin position="298"/>
        <end position="320"/>
    </location>
</feature>
<evidence type="ECO:0000313" key="3">
    <source>
        <dbReference type="Proteomes" id="UP001642483"/>
    </source>
</evidence>
<proteinExistence type="predicted"/>
<feature type="compositionally biased region" description="Basic and acidic residues" evidence="1">
    <location>
        <begin position="610"/>
        <end position="625"/>
    </location>
</feature>
<feature type="compositionally biased region" description="Basic and acidic residues" evidence="1">
    <location>
        <begin position="664"/>
        <end position="674"/>
    </location>
</feature>
<evidence type="ECO:0000256" key="1">
    <source>
        <dbReference type="SAM" id="MobiDB-lite"/>
    </source>
</evidence>
<feature type="region of interest" description="Disordered" evidence="1">
    <location>
        <begin position="40"/>
        <end position="161"/>
    </location>
</feature>
<dbReference type="Proteomes" id="UP001642483">
    <property type="component" value="Unassembled WGS sequence"/>
</dbReference>
<feature type="region of interest" description="Disordered" evidence="1">
    <location>
        <begin position="175"/>
        <end position="426"/>
    </location>
</feature>
<feature type="compositionally biased region" description="Basic and acidic residues" evidence="1">
    <location>
        <begin position="258"/>
        <end position="289"/>
    </location>
</feature>
<feature type="compositionally biased region" description="Basic residues" evidence="1">
    <location>
        <begin position="203"/>
        <end position="212"/>
    </location>
</feature>
<feature type="compositionally biased region" description="Basic residues" evidence="1">
    <location>
        <begin position="226"/>
        <end position="237"/>
    </location>
</feature>
<accession>A0ABP0FKZ2</accession>
<name>A0ABP0FKZ2_CLALP</name>
<feature type="compositionally biased region" description="Basic and acidic residues" evidence="1">
    <location>
        <begin position="751"/>
        <end position="778"/>
    </location>
</feature>
<feature type="region of interest" description="Disordered" evidence="1">
    <location>
        <begin position="603"/>
        <end position="675"/>
    </location>
</feature>